<dbReference type="Proteomes" id="UP001231924">
    <property type="component" value="Unassembled WGS sequence"/>
</dbReference>
<feature type="transmembrane region" description="Helical" evidence="1">
    <location>
        <begin position="30"/>
        <end position="46"/>
    </location>
</feature>
<protein>
    <submittedName>
        <fullName evidence="2">Uncharacterized protein</fullName>
    </submittedName>
</protein>
<evidence type="ECO:0000256" key="1">
    <source>
        <dbReference type="SAM" id="Phobius"/>
    </source>
</evidence>
<name>A0ABT7MBU9_9PSEU</name>
<dbReference type="EMBL" id="JASVWF010000004">
    <property type="protein sequence ID" value="MDL5158151.1"/>
    <property type="molecule type" value="Genomic_DNA"/>
</dbReference>
<comment type="caution">
    <text evidence="2">The sequence shown here is derived from an EMBL/GenBank/DDBJ whole genome shotgun (WGS) entry which is preliminary data.</text>
</comment>
<evidence type="ECO:0000313" key="3">
    <source>
        <dbReference type="Proteomes" id="UP001231924"/>
    </source>
</evidence>
<gene>
    <name evidence="2" type="ORF">QRT03_19445</name>
</gene>
<accession>A0ABT7MBU9</accession>
<sequence>MRTTVAAVGVVLVVVVLIHGRSGGLGMTLGGAAVLALFAGIAVWIRRTMSHH</sequence>
<keyword evidence="1" id="KW-0812">Transmembrane</keyword>
<keyword evidence="1" id="KW-1133">Transmembrane helix</keyword>
<proteinExistence type="predicted"/>
<dbReference type="RefSeq" id="WP_286054671.1">
    <property type="nucleotide sequence ID" value="NZ_JASVWF010000004.1"/>
</dbReference>
<keyword evidence="3" id="KW-1185">Reference proteome</keyword>
<keyword evidence="1" id="KW-0472">Membrane</keyword>
<organism evidence="2 3">
    <name type="scientific">Actinomycetospora termitidis</name>
    <dbReference type="NCBI Taxonomy" id="3053470"/>
    <lineage>
        <taxon>Bacteria</taxon>
        <taxon>Bacillati</taxon>
        <taxon>Actinomycetota</taxon>
        <taxon>Actinomycetes</taxon>
        <taxon>Pseudonocardiales</taxon>
        <taxon>Pseudonocardiaceae</taxon>
        <taxon>Actinomycetospora</taxon>
    </lineage>
</organism>
<evidence type="ECO:0000313" key="2">
    <source>
        <dbReference type="EMBL" id="MDL5158151.1"/>
    </source>
</evidence>
<reference evidence="2 3" key="1">
    <citation type="submission" date="2023-06" db="EMBL/GenBank/DDBJ databases">
        <title>Actinomycetospora Odt1-22.</title>
        <authorList>
            <person name="Supong K."/>
        </authorList>
    </citation>
    <scope>NUCLEOTIDE SEQUENCE [LARGE SCALE GENOMIC DNA]</scope>
    <source>
        <strain evidence="2 3">Odt1-22</strain>
    </source>
</reference>